<dbReference type="EMBL" id="CP005587">
    <property type="protein sequence ID" value="AGK58346.1"/>
    <property type="molecule type" value="Genomic_DNA"/>
</dbReference>
<dbReference type="HOGENOM" id="CLU_2879806_0_0_5"/>
<organism evidence="2 3">
    <name type="scientific">Hyphomicrobium denitrificans 1NES1</name>
    <dbReference type="NCBI Taxonomy" id="670307"/>
    <lineage>
        <taxon>Bacteria</taxon>
        <taxon>Pseudomonadati</taxon>
        <taxon>Pseudomonadota</taxon>
        <taxon>Alphaproteobacteria</taxon>
        <taxon>Hyphomicrobiales</taxon>
        <taxon>Hyphomicrobiaceae</taxon>
        <taxon>Hyphomicrobium</taxon>
    </lineage>
</organism>
<protein>
    <submittedName>
        <fullName evidence="2">Uncharacterized protein</fullName>
    </submittedName>
</protein>
<accession>N0BCT3</accession>
<name>N0BCT3_9HYPH</name>
<reference evidence="2 3" key="1">
    <citation type="journal article" date="2013" name="Genome Announc.">
        <title>Genome sequences for three denitrifying bacterial strains isolated from a uranium- and nitrate-contaminated subsurface environment.</title>
        <authorList>
            <person name="Venkatramanan R."/>
            <person name="Prakash O."/>
            <person name="Woyke T."/>
            <person name="Chain P."/>
            <person name="Goodwin L.A."/>
            <person name="Watson D."/>
            <person name="Brooks S."/>
            <person name="Kostka J.E."/>
            <person name="Green S.J."/>
        </authorList>
    </citation>
    <scope>NUCLEOTIDE SEQUENCE [LARGE SCALE GENOMIC DNA]</scope>
    <source>
        <strain evidence="2 3">1NES1</strain>
    </source>
</reference>
<proteinExistence type="predicted"/>
<gene>
    <name evidence="2" type="ORF">HYPDE_33368</name>
</gene>
<dbReference type="KEGG" id="hdt:HYPDE_33368"/>
<dbReference type="AlphaFoldDB" id="N0BCT3"/>
<evidence type="ECO:0000256" key="1">
    <source>
        <dbReference type="SAM" id="MobiDB-lite"/>
    </source>
</evidence>
<feature type="region of interest" description="Disordered" evidence="1">
    <location>
        <begin position="1"/>
        <end position="63"/>
    </location>
</feature>
<sequence>MDHLPPDGKAIGPTQQPSCVGAPSYPRKPRQRQNSETGGRGPRSSAARVSPGHPSCVLGDGWI</sequence>
<keyword evidence="3" id="KW-1185">Reference proteome</keyword>
<evidence type="ECO:0000313" key="2">
    <source>
        <dbReference type="EMBL" id="AGK58346.1"/>
    </source>
</evidence>
<dbReference type="Proteomes" id="UP000005952">
    <property type="component" value="Chromosome"/>
</dbReference>
<evidence type="ECO:0000313" key="3">
    <source>
        <dbReference type="Proteomes" id="UP000005952"/>
    </source>
</evidence>